<dbReference type="Proteomes" id="UP000034034">
    <property type="component" value="Chromosome"/>
</dbReference>
<protein>
    <submittedName>
        <fullName evidence="2">DNA-binding protein</fullName>
    </submittedName>
</protein>
<dbReference type="HOGENOM" id="CLU_055817_1_3_11"/>
<proteinExistence type="predicted"/>
<evidence type="ECO:0000313" key="2">
    <source>
        <dbReference type="EMBL" id="AKG43802.1"/>
    </source>
</evidence>
<reference evidence="2" key="1">
    <citation type="submission" date="2019-08" db="EMBL/GenBank/DDBJ databases">
        <title>Complete genome sequence of a mangrove-derived Streptomyces xiamenensis.</title>
        <authorList>
            <person name="Xu J."/>
        </authorList>
    </citation>
    <scope>NUCLEOTIDE SEQUENCE</scope>
    <source>
        <strain evidence="2">318</strain>
    </source>
</reference>
<dbReference type="AlphaFoldDB" id="A0A0F7FTR5"/>
<evidence type="ECO:0000313" key="3">
    <source>
        <dbReference type="Proteomes" id="UP000034034"/>
    </source>
</evidence>
<dbReference type="Pfam" id="PF19054">
    <property type="entry name" value="DUF5753"/>
    <property type="match status" value="1"/>
</dbReference>
<gene>
    <name evidence="2" type="ORF">SXIM_24180</name>
</gene>
<dbReference type="PATRIC" id="fig|408015.6.peg.2456"/>
<keyword evidence="2" id="KW-0238">DNA-binding</keyword>
<dbReference type="EMBL" id="CP009922">
    <property type="protein sequence ID" value="AKG43802.1"/>
    <property type="molecule type" value="Genomic_DNA"/>
</dbReference>
<accession>A0A0F7FTR5</accession>
<name>A0A0F7FTR5_9ACTN</name>
<dbReference type="STRING" id="408015.SXIM_24180"/>
<organism evidence="2 3">
    <name type="scientific">Streptomyces xiamenensis</name>
    <dbReference type="NCBI Taxonomy" id="408015"/>
    <lineage>
        <taxon>Bacteria</taxon>
        <taxon>Bacillati</taxon>
        <taxon>Actinomycetota</taxon>
        <taxon>Actinomycetes</taxon>
        <taxon>Kitasatosporales</taxon>
        <taxon>Streptomycetaceae</taxon>
        <taxon>Streptomyces</taxon>
    </lineage>
</organism>
<keyword evidence="3" id="KW-1185">Reference proteome</keyword>
<evidence type="ECO:0000259" key="1">
    <source>
        <dbReference type="Pfam" id="PF19054"/>
    </source>
</evidence>
<dbReference type="GO" id="GO:0003677">
    <property type="term" value="F:DNA binding"/>
    <property type="evidence" value="ECO:0007669"/>
    <property type="project" value="UniProtKB-KW"/>
</dbReference>
<dbReference type="InterPro" id="IPR043917">
    <property type="entry name" value="DUF5753"/>
</dbReference>
<dbReference type="KEGG" id="sxi:SXIM_24180"/>
<sequence>MIDGLTAMMRGRENAWWERYRGKVPDGFLDVSELEDSARAIRTLQTAQLPGLFQTEAHARALFNLTDPPLSRLEVDLRVDHRLSRQAVIAEGTMPYVGLVHEAALRMRVGGRQEARRQIDSVLEASHRGNVALLVIPFSVGEFPMMGISLMYAEGQTRQLDTAHMDSPAGAIFMDDPGSLARYRRRLDTVEKLALTPSKSRDLIRAIGREM</sequence>
<feature type="domain" description="DUF5753" evidence="1">
    <location>
        <begin position="30"/>
        <end position="205"/>
    </location>
</feature>